<accession>A0A3A4JWL5</accession>
<dbReference type="Gene3D" id="3.50.50.60">
    <property type="entry name" value="FAD/NAD(P)-binding domain"/>
    <property type="match status" value="2"/>
</dbReference>
<dbReference type="EMBL" id="QZFU01000055">
    <property type="protein sequence ID" value="RJO68352.1"/>
    <property type="molecule type" value="Genomic_DNA"/>
</dbReference>
<dbReference type="GO" id="GO:0016491">
    <property type="term" value="F:oxidoreductase activity"/>
    <property type="evidence" value="ECO:0007669"/>
    <property type="project" value="UniProtKB-KW"/>
</dbReference>
<dbReference type="PRINTS" id="PR00420">
    <property type="entry name" value="RNGMNOXGNASE"/>
</dbReference>
<keyword evidence="4" id="KW-1185">Reference proteome</keyword>
<feature type="domain" description="FAD-binding" evidence="2">
    <location>
        <begin position="4"/>
        <end position="321"/>
    </location>
</feature>
<comment type="caution">
    <text evidence="3">The sequence shown here is derived from an EMBL/GenBank/DDBJ whole genome shotgun (WGS) entry which is preliminary data.</text>
</comment>
<dbReference type="InterPro" id="IPR002938">
    <property type="entry name" value="FAD-bd"/>
</dbReference>
<dbReference type="SUPFAM" id="SSF51905">
    <property type="entry name" value="FAD/NAD(P)-binding domain"/>
    <property type="match status" value="1"/>
</dbReference>
<evidence type="ECO:0000256" key="1">
    <source>
        <dbReference type="ARBA" id="ARBA00023002"/>
    </source>
</evidence>
<name>A0A3A4JWL5_9NOCA</name>
<evidence type="ECO:0000259" key="2">
    <source>
        <dbReference type="Pfam" id="PF01494"/>
    </source>
</evidence>
<reference evidence="3 4" key="1">
    <citation type="submission" date="2018-09" db="EMBL/GenBank/DDBJ databases">
        <title>YIM PH21274 draft genome.</title>
        <authorList>
            <person name="Miao C."/>
        </authorList>
    </citation>
    <scope>NUCLEOTIDE SEQUENCE [LARGE SCALE GENOMIC DNA]</scope>
    <source>
        <strain evidence="3 4">YIM PH 21724</strain>
    </source>
</reference>
<evidence type="ECO:0000313" key="3">
    <source>
        <dbReference type="EMBL" id="RJO68352.1"/>
    </source>
</evidence>
<proteinExistence type="predicted"/>
<dbReference type="Proteomes" id="UP000266677">
    <property type="component" value="Unassembled WGS sequence"/>
</dbReference>
<dbReference type="GO" id="GO:0071949">
    <property type="term" value="F:FAD binding"/>
    <property type="evidence" value="ECO:0007669"/>
    <property type="project" value="InterPro"/>
</dbReference>
<dbReference type="Pfam" id="PF01494">
    <property type="entry name" value="FAD_binding_3"/>
    <property type="match status" value="1"/>
</dbReference>
<dbReference type="PANTHER" id="PTHR43476">
    <property type="entry name" value="3-(3-HYDROXY-PHENYL)PROPIONATE/3-HYDROXYCINNAMIC ACID HYDROXYLASE"/>
    <property type="match status" value="1"/>
</dbReference>
<gene>
    <name evidence="3" type="ORF">D5S18_33595</name>
</gene>
<dbReference type="OrthoDB" id="9791689at2"/>
<dbReference type="RefSeq" id="WP_120045278.1">
    <property type="nucleotide sequence ID" value="NZ_QZFU01000055.1"/>
</dbReference>
<sequence>MERTTCLIAGGGPAGMVLGLLLARAGVEVTVLEKHRDFLRDFRGDTVHPTTLDLLDELGLGAEFAKLPQRRIDSVQLPMRGSMQVLFSLRNLPGRHKYIAMVPQWDLLDLLARSADAEPNFHLRMNTEATGLVRNGEKVLGVEYRTTAGESGRILADLTVATDGRASLLRRAAELPKKRWPTPMDVWWFRLPRTALDPSGIIPFAGHHRAGVMFDRGEYWQVAVLIAKGSDAQARRGPVRDMVGGIADVVTWLGDRVDALENWDDVKLLDVQLDRLRRWYVDGLLCLGDAAHAMSPVGGIGINLAVQDAVAAARILAPKLVAGRVRREDLARVQRRRELPTVLTQAMQRFMHAVAVAPALAGRINLRGAQRPARSVRVFRRIPVVRSIPPYLVARGFLPEHSPEFARRAA</sequence>
<evidence type="ECO:0000313" key="4">
    <source>
        <dbReference type="Proteomes" id="UP000266677"/>
    </source>
</evidence>
<protein>
    <submittedName>
        <fullName evidence="3">FAD-dependent oxidoreductase</fullName>
    </submittedName>
</protein>
<dbReference type="NCBIfam" id="NF004833">
    <property type="entry name" value="PRK06185.1-1"/>
    <property type="match status" value="1"/>
</dbReference>
<keyword evidence="1" id="KW-0560">Oxidoreductase</keyword>
<dbReference type="PANTHER" id="PTHR43476:SF5">
    <property type="entry name" value="FAD-DEPENDENT MONOOXYGENASE"/>
    <property type="match status" value="1"/>
</dbReference>
<dbReference type="AlphaFoldDB" id="A0A3A4JWL5"/>
<dbReference type="InterPro" id="IPR050631">
    <property type="entry name" value="PheA/TfdB_FAD_monoxygenase"/>
</dbReference>
<organism evidence="3 4">
    <name type="scientific">Nocardia panacis</name>
    <dbReference type="NCBI Taxonomy" id="2340916"/>
    <lineage>
        <taxon>Bacteria</taxon>
        <taxon>Bacillati</taxon>
        <taxon>Actinomycetota</taxon>
        <taxon>Actinomycetes</taxon>
        <taxon>Mycobacteriales</taxon>
        <taxon>Nocardiaceae</taxon>
        <taxon>Nocardia</taxon>
    </lineage>
</organism>
<dbReference type="InterPro" id="IPR036188">
    <property type="entry name" value="FAD/NAD-bd_sf"/>
</dbReference>